<proteinExistence type="predicted"/>
<comment type="caution">
    <text evidence="1">The sequence shown here is derived from an EMBL/GenBank/DDBJ whole genome shotgun (WGS) entry which is preliminary data.</text>
</comment>
<gene>
    <name evidence="1" type="ORF">L596_021625</name>
</gene>
<protein>
    <submittedName>
        <fullName evidence="1">Uncharacterized protein</fullName>
    </submittedName>
</protein>
<evidence type="ECO:0000313" key="1">
    <source>
        <dbReference type="EMBL" id="TKR69467.1"/>
    </source>
</evidence>
<reference evidence="1 2" key="2">
    <citation type="journal article" date="2019" name="G3 (Bethesda)">
        <title>Hybrid Assembly of the Genome of the Entomopathogenic Nematode Steinernema carpocapsae Identifies the X-Chromosome.</title>
        <authorList>
            <person name="Serra L."/>
            <person name="Macchietto M."/>
            <person name="Macias-Munoz A."/>
            <person name="McGill C.J."/>
            <person name="Rodriguez I.M."/>
            <person name="Rodriguez B."/>
            <person name="Murad R."/>
            <person name="Mortazavi A."/>
        </authorList>
    </citation>
    <scope>NUCLEOTIDE SEQUENCE [LARGE SCALE GENOMIC DNA]</scope>
    <source>
        <strain evidence="1 2">ALL</strain>
    </source>
</reference>
<keyword evidence="2" id="KW-1185">Reference proteome</keyword>
<sequence>MIHTRVQKIDNEMKRGLKFVASNFVCWCHFLTPDKQINVNDTLPAPHPSQWRGGQWRNSISQLFVDVRYLISKKCSDMSPTLRVRRATVARGDAATVATLCTISSTSHDRPRDPLGTLPTKDWRSREWRLRKDARSRAAEF</sequence>
<dbReference type="EMBL" id="AZBU02000007">
    <property type="protein sequence ID" value="TKR69467.1"/>
    <property type="molecule type" value="Genomic_DNA"/>
</dbReference>
<name>A0A4U5MJC9_STECR</name>
<organism evidence="1 2">
    <name type="scientific">Steinernema carpocapsae</name>
    <name type="common">Entomopathogenic nematode</name>
    <dbReference type="NCBI Taxonomy" id="34508"/>
    <lineage>
        <taxon>Eukaryota</taxon>
        <taxon>Metazoa</taxon>
        <taxon>Ecdysozoa</taxon>
        <taxon>Nematoda</taxon>
        <taxon>Chromadorea</taxon>
        <taxon>Rhabditida</taxon>
        <taxon>Tylenchina</taxon>
        <taxon>Panagrolaimomorpha</taxon>
        <taxon>Strongyloidoidea</taxon>
        <taxon>Steinernematidae</taxon>
        <taxon>Steinernema</taxon>
    </lineage>
</organism>
<evidence type="ECO:0000313" key="2">
    <source>
        <dbReference type="Proteomes" id="UP000298663"/>
    </source>
</evidence>
<dbReference type="AlphaFoldDB" id="A0A4U5MJC9"/>
<dbReference type="Proteomes" id="UP000298663">
    <property type="component" value="Unassembled WGS sequence"/>
</dbReference>
<reference evidence="1 2" key="1">
    <citation type="journal article" date="2015" name="Genome Biol.">
        <title>Comparative genomics of Steinernema reveals deeply conserved gene regulatory networks.</title>
        <authorList>
            <person name="Dillman A.R."/>
            <person name="Macchietto M."/>
            <person name="Porter C.F."/>
            <person name="Rogers A."/>
            <person name="Williams B."/>
            <person name="Antoshechkin I."/>
            <person name="Lee M.M."/>
            <person name="Goodwin Z."/>
            <person name="Lu X."/>
            <person name="Lewis E.E."/>
            <person name="Goodrich-Blair H."/>
            <person name="Stock S.P."/>
            <person name="Adams B.J."/>
            <person name="Sternberg P.W."/>
            <person name="Mortazavi A."/>
        </authorList>
    </citation>
    <scope>NUCLEOTIDE SEQUENCE [LARGE SCALE GENOMIC DNA]</scope>
    <source>
        <strain evidence="1 2">ALL</strain>
    </source>
</reference>
<accession>A0A4U5MJC9</accession>